<proteinExistence type="predicted"/>
<protein>
    <submittedName>
        <fullName evidence="1">Uncharacterized protein</fullName>
    </submittedName>
</protein>
<sequence length="110" mass="12602">MKAVLEVNGALELAIARTMEPREFCRRWYEADEEMEATRGYRARCVELLARVTGVNEETVNSKWGSGVDFPNMPAYYQKTLAYADTVRLVFAALRSQPAILELVMDYMKD</sequence>
<dbReference type="RefSeq" id="WP_368008434.1">
    <property type="nucleotide sequence ID" value="NZ_JAMXFF010000040.1"/>
</dbReference>
<name>A0ABT2MW22_9CYAN</name>
<comment type="caution">
    <text evidence="1">The sequence shown here is derived from an EMBL/GenBank/DDBJ whole genome shotgun (WGS) entry which is preliminary data.</text>
</comment>
<dbReference type="Proteomes" id="UP001525890">
    <property type="component" value="Unassembled WGS sequence"/>
</dbReference>
<evidence type="ECO:0000313" key="1">
    <source>
        <dbReference type="EMBL" id="MCT7968954.1"/>
    </source>
</evidence>
<accession>A0ABT2MW22</accession>
<evidence type="ECO:0000313" key="2">
    <source>
        <dbReference type="Proteomes" id="UP001525890"/>
    </source>
</evidence>
<dbReference type="EMBL" id="JAMXFF010000040">
    <property type="protein sequence ID" value="MCT7968954.1"/>
    <property type="molecule type" value="Genomic_DNA"/>
</dbReference>
<organism evidence="1 2">
    <name type="scientific">Laspinema palackyanum D2a</name>
    <dbReference type="NCBI Taxonomy" id="2953684"/>
    <lineage>
        <taxon>Bacteria</taxon>
        <taxon>Bacillati</taxon>
        <taxon>Cyanobacteriota</taxon>
        <taxon>Cyanophyceae</taxon>
        <taxon>Oscillatoriophycideae</taxon>
        <taxon>Oscillatoriales</taxon>
        <taxon>Laspinemataceae</taxon>
        <taxon>Laspinema</taxon>
        <taxon>Laspinema palackyanum</taxon>
    </lineage>
</organism>
<reference evidence="1 2" key="1">
    <citation type="journal article" date="2022" name="Front. Microbiol.">
        <title>High genomic differentiation and limited gene flow indicate recent cryptic speciation within the genus Laspinema (cyanobacteria).</title>
        <authorList>
            <person name="Stanojkovic A."/>
            <person name="Skoupy S."/>
            <person name="Skaloud P."/>
            <person name="Dvorak P."/>
        </authorList>
    </citation>
    <scope>NUCLEOTIDE SEQUENCE [LARGE SCALE GENOMIC DNA]</scope>
    <source>
        <strain evidence="1 2">D2a</strain>
    </source>
</reference>
<gene>
    <name evidence="1" type="ORF">NG799_21825</name>
</gene>
<keyword evidence="2" id="KW-1185">Reference proteome</keyword>